<name>A0A5J5EHB3_9PEZI</name>
<dbReference type="EMBL" id="VXIS01000289">
    <property type="protein sequence ID" value="KAA8895095.1"/>
    <property type="molecule type" value="Genomic_DNA"/>
</dbReference>
<dbReference type="GO" id="GO:0043625">
    <property type="term" value="C:delta DNA polymerase complex"/>
    <property type="evidence" value="ECO:0007669"/>
    <property type="project" value="TreeGrafter"/>
</dbReference>
<feature type="compositionally biased region" description="Polar residues" evidence="1">
    <location>
        <begin position="10"/>
        <end position="29"/>
    </location>
</feature>
<organism evidence="2 3">
    <name type="scientific">Sphaerosporella brunnea</name>
    <dbReference type="NCBI Taxonomy" id="1250544"/>
    <lineage>
        <taxon>Eukaryota</taxon>
        <taxon>Fungi</taxon>
        <taxon>Dikarya</taxon>
        <taxon>Ascomycota</taxon>
        <taxon>Pezizomycotina</taxon>
        <taxon>Pezizomycetes</taxon>
        <taxon>Pezizales</taxon>
        <taxon>Pyronemataceae</taxon>
        <taxon>Sphaerosporella</taxon>
    </lineage>
</organism>
<dbReference type="Proteomes" id="UP000326924">
    <property type="component" value="Unassembled WGS sequence"/>
</dbReference>
<dbReference type="GO" id="GO:0003887">
    <property type="term" value="F:DNA-directed DNA polymerase activity"/>
    <property type="evidence" value="ECO:0007669"/>
    <property type="project" value="TreeGrafter"/>
</dbReference>
<evidence type="ECO:0000313" key="3">
    <source>
        <dbReference type="Proteomes" id="UP000326924"/>
    </source>
</evidence>
<dbReference type="GO" id="GO:0000731">
    <property type="term" value="P:DNA synthesis involved in DNA repair"/>
    <property type="evidence" value="ECO:0007669"/>
    <property type="project" value="InterPro"/>
</dbReference>
<accession>A0A5J5EHB3</accession>
<gene>
    <name evidence="2" type="ORF">FN846DRAFT_358260</name>
</gene>
<dbReference type="Pfam" id="PF04081">
    <property type="entry name" value="DNA_pol_delta_4"/>
    <property type="match status" value="1"/>
</dbReference>
<feature type="region of interest" description="Disordered" evidence="1">
    <location>
        <begin position="1"/>
        <end position="86"/>
    </location>
</feature>
<evidence type="ECO:0000313" key="2">
    <source>
        <dbReference type="EMBL" id="KAA8895095.1"/>
    </source>
</evidence>
<dbReference type="GO" id="GO:0006261">
    <property type="term" value="P:DNA-templated DNA replication"/>
    <property type="evidence" value="ECO:0007669"/>
    <property type="project" value="TreeGrafter"/>
</dbReference>
<dbReference type="PANTHER" id="PTHR14303">
    <property type="entry name" value="DNA POLYMERASE DELTA SUBUNIT 4"/>
    <property type="match status" value="1"/>
</dbReference>
<feature type="compositionally biased region" description="Low complexity" evidence="1">
    <location>
        <begin position="30"/>
        <end position="48"/>
    </location>
</feature>
<evidence type="ECO:0000256" key="1">
    <source>
        <dbReference type="SAM" id="MobiDB-lite"/>
    </source>
</evidence>
<keyword evidence="3" id="KW-1185">Reference proteome</keyword>
<dbReference type="InParanoid" id="A0A5J5EHB3"/>
<dbReference type="InterPro" id="IPR007218">
    <property type="entry name" value="DNA_pol_delta_4"/>
</dbReference>
<protein>
    <submittedName>
        <fullName evidence="2">DNA polymerase delta, subunit 4-domain-containing protein</fullName>
    </submittedName>
</protein>
<dbReference type="OrthoDB" id="337486at2759"/>
<dbReference type="AlphaFoldDB" id="A0A5J5EHB3"/>
<feature type="compositionally biased region" description="Low complexity" evidence="1">
    <location>
        <begin position="70"/>
        <end position="80"/>
    </location>
</feature>
<proteinExistence type="predicted"/>
<reference evidence="2 3" key="1">
    <citation type="submission" date="2019-09" db="EMBL/GenBank/DDBJ databases">
        <title>Draft genome of the ectomycorrhizal ascomycete Sphaerosporella brunnea.</title>
        <authorList>
            <consortium name="DOE Joint Genome Institute"/>
            <person name="Benucci G.M."/>
            <person name="Marozzi G."/>
            <person name="Antonielli L."/>
            <person name="Sanchez S."/>
            <person name="Marco P."/>
            <person name="Wang X."/>
            <person name="Falini L.B."/>
            <person name="Barry K."/>
            <person name="Haridas S."/>
            <person name="Lipzen A."/>
            <person name="Labutti K."/>
            <person name="Grigoriev I.V."/>
            <person name="Murat C."/>
            <person name="Martin F."/>
            <person name="Albertini E."/>
            <person name="Donnini D."/>
            <person name="Bonito G."/>
        </authorList>
    </citation>
    <scope>NUCLEOTIDE SEQUENCE [LARGE SCALE GENOMIC DNA]</scope>
    <source>
        <strain evidence="2 3">Sb_GMNB300</strain>
    </source>
</reference>
<comment type="caution">
    <text evidence="2">The sequence shown here is derived from an EMBL/GenBank/DDBJ whole genome shotgun (WGS) entry which is preliminary data.</text>
</comment>
<sequence>MAPPKRSNRTVRQSTLSFKTKVTKSAPNNSAFKKGSSSSGGATTPSSSQVVCTIDDSSQERAISRKPVKIPKSTTSSSVSSKEEQAAREVSSARLKKFYAAILESRLTAPVHQNSLTLEEKILRHFDLSSQYGPCIGITRAGRWKRAHRLGLRPPIEVLAVALQMEDEMAADHPAEKRDTRRAYIDDFLSTRNAGE</sequence>
<dbReference type="PANTHER" id="PTHR14303:SF0">
    <property type="entry name" value="DNA POLYMERASE DELTA SUBUNIT 4"/>
    <property type="match status" value="1"/>
</dbReference>